<dbReference type="EMBL" id="FWFT01000002">
    <property type="protein sequence ID" value="SLN30616.1"/>
    <property type="molecule type" value="Genomic_DNA"/>
</dbReference>
<sequence length="1126" mass="121044">MVQFMSSRLPLRAVLLGSCVTFATPIIAQEGAGFLITINGAPTAGDASIQQQVRRPDAQLDQADVRIQYDGLTATPVLDLEIEGPVGPSVTLQSAMNYPAYVTRGEIRLYDTSGAGAPRLVATRPIAPNGTTTVQVPDGDIYATHRVYDARGRYDETAPLSLNRADSRLRADGVEDGTDATARRGIPVHGGAVTVSGSSVPQGARVQTMGEVIRPDASGRFAVQRILPAGAHPVGVQVTGAGQNVDLVRDITVPRADWFYVATADLTYGTRRSDGVTETYSEGRAAGYVNGHFANGVQLTAQIDTGVGPLEDLLSDLDERDPRSVLLRIDPDDLYPTYGDDSTIVDDTPTQGRIYLRVERDNNFLLWGNYQAQVQGGYLRNERTLYGLTGHYETSDVTSEGAPRASVDLYSAQPERLAQRDVLIGTGGAVYFLNRSDIGIGSETISVQVRDASTGRVLETRELVAGQDYSINYIQGVVTLSAPLSSYGGTDGVIVTAPGGNTETALIAQYEYSPTAQDVDTFAYGGRAEAWVTDDIRIGVTAMSEDNGTGDDQQAIGVDLLWQPSPTAYVSLDYARSEGPGFTSSISSDGGLVFDTQTDAGGTGEAYRLEAGANLSDLGLSAEGAIATYFEKRTEGFSTLDYDIDADETLWGVALDAQVSDRLSIAAAYDDLTSDAGDIEREGTVEVSYALNPALTLAAGLGYTDRDDGTEIGTRTDAAVRLTYAPSDDLTVFGYVQSTLDRSGTIEANDRVGLGGSYAFADTWTVEGEVSDGDQGTGARIVFRQERGEQDSTYFGYELDPDRDIAGVDLVGNDDGRLIFGGSRDLGGGWSTYGENTYDMFGAHRSLTSAYGVSYEVSDYLTYTASVEFGQVRDDVNGDYERRGLGLGMAYQDASTTASARLEYRTDDGTLSGSDRDSETVLLVADVAHKIDEERRLIFRLDAATTSGDGTIVESGDLIDAQLGYAYRPIDNERLNMLFRYRYLEDTYGQQLDNSDTPGSLQRSHVLSFDASYDLNEEWTLGGKIGVRLSETAPDAATAFTENNAALLVANARYHFLHNWDALVEVRAMRFDQTETTEFGALGAVYRNLGPNVKLGVGYNFGTVSSDLTDIDFDEGGSFINLVAQF</sequence>
<reference evidence="3 4" key="1">
    <citation type="submission" date="2017-03" db="EMBL/GenBank/DDBJ databases">
        <authorList>
            <person name="Afonso C.L."/>
            <person name="Miller P.J."/>
            <person name="Scott M.A."/>
            <person name="Spackman E."/>
            <person name="Goraichik I."/>
            <person name="Dimitrov K.M."/>
            <person name="Suarez D.L."/>
            <person name="Swayne D.E."/>
        </authorList>
    </citation>
    <scope>NUCLEOTIDE SEQUENCE [LARGE SCALE GENOMIC DNA]</scope>
    <source>
        <strain evidence="3 4">CECT 8397</strain>
    </source>
</reference>
<keyword evidence="2" id="KW-0732">Signal</keyword>
<dbReference type="Proteomes" id="UP000193623">
    <property type="component" value="Unassembled WGS sequence"/>
</dbReference>
<name>A0A1Y5S1R7_9RHOB</name>
<feature type="signal peptide" evidence="2">
    <location>
        <begin position="1"/>
        <end position="23"/>
    </location>
</feature>
<feature type="chain" id="PRO_5013368689" evidence="2">
    <location>
        <begin position="24"/>
        <end position="1126"/>
    </location>
</feature>
<evidence type="ECO:0000256" key="2">
    <source>
        <dbReference type="SAM" id="SignalP"/>
    </source>
</evidence>
<keyword evidence="4" id="KW-1185">Reference proteome</keyword>
<accession>A0A1Y5S1R7</accession>
<feature type="region of interest" description="Disordered" evidence="1">
    <location>
        <begin position="175"/>
        <end position="201"/>
    </location>
</feature>
<dbReference type="SUPFAM" id="SSF56935">
    <property type="entry name" value="Porins"/>
    <property type="match status" value="2"/>
</dbReference>
<evidence type="ECO:0000313" key="3">
    <source>
        <dbReference type="EMBL" id="SLN30616.1"/>
    </source>
</evidence>
<gene>
    <name evidence="3" type="ORF">PSJ8397_01394</name>
</gene>
<dbReference type="AlphaFoldDB" id="A0A1Y5S1R7"/>
<evidence type="ECO:0000313" key="4">
    <source>
        <dbReference type="Proteomes" id="UP000193623"/>
    </source>
</evidence>
<organism evidence="3 4">
    <name type="scientific">Pseudooctadecabacter jejudonensis</name>
    <dbReference type="NCBI Taxonomy" id="1391910"/>
    <lineage>
        <taxon>Bacteria</taxon>
        <taxon>Pseudomonadati</taxon>
        <taxon>Pseudomonadota</taxon>
        <taxon>Alphaproteobacteria</taxon>
        <taxon>Rhodobacterales</taxon>
        <taxon>Paracoccaceae</taxon>
        <taxon>Pseudooctadecabacter</taxon>
    </lineage>
</organism>
<evidence type="ECO:0000256" key="1">
    <source>
        <dbReference type="SAM" id="MobiDB-lite"/>
    </source>
</evidence>
<proteinExistence type="predicted"/>
<protein>
    <submittedName>
        <fullName evidence="3">Uncharacterized protein</fullName>
    </submittedName>
</protein>
<dbReference type="RefSeq" id="WP_235000606.1">
    <property type="nucleotide sequence ID" value="NZ_FWFT01000002.1"/>
</dbReference>